<proteinExistence type="predicted"/>
<accession>A0AAN7UAL0</accession>
<sequence length="87" mass="9680">MNKTPMLSFQLAVPVNFSVVELENTIIFARLDTEVIIARQDLVRKGAELRLCTDVCNLIDNGAHTRALVNQHLGDQLLVGQKLIPQV</sequence>
<reference evidence="1 2" key="1">
    <citation type="submission" date="2023-10" db="EMBL/GenBank/DDBJ databases">
        <title>Draft genome sequence of Xylaria bambusicola isolate GMP-LS, the root and basal stem rot pathogen of sugarcane in Indonesia.</title>
        <authorList>
            <person name="Selvaraj P."/>
            <person name="Muralishankar V."/>
            <person name="Muruganantham S."/>
            <person name="Sp S."/>
            <person name="Haryani S."/>
            <person name="Lau K.J.X."/>
            <person name="Naqvi N.I."/>
        </authorList>
    </citation>
    <scope>NUCLEOTIDE SEQUENCE [LARGE SCALE GENOMIC DNA]</scope>
    <source>
        <strain evidence="1">GMP-LS</strain>
    </source>
</reference>
<evidence type="ECO:0000313" key="2">
    <source>
        <dbReference type="Proteomes" id="UP001305414"/>
    </source>
</evidence>
<dbReference type="Proteomes" id="UP001305414">
    <property type="component" value="Unassembled WGS sequence"/>
</dbReference>
<organism evidence="1 2">
    <name type="scientific">Xylaria bambusicola</name>
    <dbReference type="NCBI Taxonomy" id="326684"/>
    <lineage>
        <taxon>Eukaryota</taxon>
        <taxon>Fungi</taxon>
        <taxon>Dikarya</taxon>
        <taxon>Ascomycota</taxon>
        <taxon>Pezizomycotina</taxon>
        <taxon>Sordariomycetes</taxon>
        <taxon>Xylariomycetidae</taxon>
        <taxon>Xylariales</taxon>
        <taxon>Xylariaceae</taxon>
        <taxon>Xylaria</taxon>
    </lineage>
</organism>
<keyword evidence="2" id="KW-1185">Reference proteome</keyword>
<protein>
    <submittedName>
        <fullName evidence="1">Uncharacterized protein</fullName>
    </submittedName>
</protein>
<gene>
    <name evidence="1" type="ORF">RRF57_000379</name>
</gene>
<comment type="caution">
    <text evidence="1">The sequence shown here is derived from an EMBL/GenBank/DDBJ whole genome shotgun (WGS) entry which is preliminary data.</text>
</comment>
<dbReference type="AlphaFoldDB" id="A0AAN7UAL0"/>
<evidence type="ECO:0000313" key="1">
    <source>
        <dbReference type="EMBL" id="KAK5624663.1"/>
    </source>
</evidence>
<name>A0AAN7UAL0_9PEZI</name>
<dbReference type="EMBL" id="JAWHQM010000001">
    <property type="protein sequence ID" value="KAK5624663.1"/>
    <property type="molecule type" value="Genomic_DNA"/>
</dbReference>